<dbReference type="EMBL" id="JAADZU010000054">
    <property type="protein sequence ID" value="NDK91013.1"/>
    <property type="molecule type" value="Genomic_DNA"/>
</dbReference>
<dbReference type="AlphaFoldDB" id="A0A7K3LRX8"/>
<dbReference type="GO" id="GO:0006355">
    <property type="term" value="P:regulation of DNA-templated transcription"/>
    <property type="evidence" value="ECO:0007669"/>
    <property type="project" value="InterPro"/>
</dbReference>
<feature type="region of interest" description="Disordered" evidence="1">
    <location>
        <begin position="1"/>
        <end position="34"/>
    </location>
</feature>
<evidence type="ECO:0000256" key="1">
    <source>
        <dbReference type="SAM" id="MobiDB-lite"/>
    </source>
</evidence>
<comment type="caution">
    <text evidence="2">The sequence shown here is derived from an EMBL/GenBank/DDBJ whole genome shotgun (WGS) entry which is preliminary data.</text>
</comment>
<dbReference type="Proteomes" id="UP000466307">
    <property type="component" value="Unassembled WGS sequence"/>
</dbReference>
<keyword evidence="3" id="KW-1185">Reference proteome</keyword>
<accession>A0A7K3LRX8</accession>
<dbReference type="RefSeq" id="WP_059036660.1">
    <property type="nucleotide sequence ID" value="NZ_JAADZU010000054.1"/>
</dbReference>
<name>A0A7K3LRX8_9ACTN</name>
<reference evidence="2 3" key="1">
    <citation type="submission" date="2020-01" db="EMBL/GenBank/DDBJ databases">
        <title>Investigation of new actinobacteria for the biodesulphurisation of diesel fuel.</title>
        <authorList>
            <person name="Athi Narayanan S.M."/>
        </authorList>
    </citation>
    <scope>NUCLEOTIDE SEQUENCE [LARGE SCALE GENOMIC DNA]</scope>
    <source>
        <strain evidence="2 3">213E</strain>
    </source>
</reference>
<feature type="compositionally biased region" description="Polar residues" evidence="1">
    <location>
        <begin position="14"/>
        <end position="28"/>
    </location>
</feature>
<sequence length="67" mass="6965">MANTTPDTRGLTPGGTSLSGDGSHSPRVSISLPADAKREFDARAKAAGMGTAKYLRAILLDHLTPNE</sequence>
<proteinExistence type="predicted"/>
<organism evidence="2 3">
    <name type="scientific">Gordonia desulfuricans</name>
    <dbReference type="NCBI Taxonomy" id="89051"/>
    <lineage>
        <taxon>Bacteria</taxon>
        <taxon>Bacillati</taxon>
        <taxon>Actinomycetota</taxon>
        <taxon>Actinomycetes</taxon>
        <taxon>Mycobacteriales</taxon>
        <taxon>Gordoniaceae</taxon>
        <taxon>Gordonia</taxon>
    </lineage>
</organism>
<gene>
    <name evidence="2" type="ORF">GYA93_15685</name>
</gene>
<evidence type="ECO:0000313" key="3">
    <source>
        <dbReference type="Proteomes" id="UP000466307"/>
    </source>
</evidence>
<evidence type="ECO:0000313" key="2">
    <source>
        <dbReference type="EMBL" id="NDK91013.1"/>
    </source>
</evidence>
<protein>
    <submittedName>
        <fullName evidence="2">CopG family transcriptional regulator</fullName>
    </submittedName>
</protein>